<reference evidence="15 16" key="1">
    <citation type="submission" date="2019-10" db="EMBL/GenBank/DDBJ databases">
        <title>Alkaliphilus serpentinus sp. nov. and Alkaliphilus pronyensis sp. nov., two novel anaerobic alkaliphilic species isolated from the serpentinized-hosted hydrothermal field of the Prony Bay (New Caledonia).</title>
        <authorList>
            <person name="Postec A."/>
        </authorList>
    </citation>
    <scope>NUCLEOTIDE SEQUENCE [LARGE SCALE GENOMIC DNA]</scope>
    <source>
        <strain evidence="15 16">LacT</strain>
    </source>
</reference>
<dbReference type="GO" id="GO:0043139">
    <property type="term" value="F:5'-3' DNA helicase activity"/>
    <property type="evidence" value="ECO:0007669"/>
    <property type="project" value="UniProtKB-EC"/>
</dbReference>
<keyword evidence="8" id="KW-0408">Iron</keyword>
<evidence type="ECO:0000256" key="11">
    <source>
        <dbReference type="ARBA" id="ARBA00023204"/>
    </source>
</evidence>
<proteinExistence type="inferred from homology"/>
<evidence type="ECO:0000256" key="10">
    <source>
        <dbReference type="ARBA" id="ARBA00023125"/>
    </source>
</evidence>
<dbReference type="PROSITE" id="PS51193">
    <property type="entry name" value="HELICASE_ATP_BIND_2"/>
    <property type="match status" value="1"/>
</dbReference>
<dbReference type="GO" id="GO:0046872">
    <property type="term" value="F:metal ion binding"/>
    <property type="evidence" value="ECO:0007669"/>
    <property type="project" value="UniProtKB-KW"/>
</dbReference>
<keyword evidence="9" id="KW-0411">Iron-sulfur</keyword>
<dbReference type="AlphaFoldDB" id="A0A833HPT7"/>
<dbReference type="Pfam" id="PF06733">
    <property type="entry name" value="DEAD_2"/>
    <property type="match status" value="1"/>
</dbReference>
<evidence type="ECO:0000256" key="1">
    <source>
        <dbReference type="ARBA" id="ARBA00022485"/>
    </source>
</evidence>
<keyword evidence="11" id="KW-0234">DNA repair</keyword>
<evidence type="ECO:0000256" key="2">
    <source>
        <dbReference type="ARBA" id="ARBA00022723"/>
    </source>
</evidence>
<keyword evidence="3" id="KW-0547">Nucleotide-binding</keyword>
<evidence type="ECO:0000256" key="12">
    <source>
        <dbReference type="ARBA" id="ARBA00023235"/>
    </source>
</evidence>
<dbReference type="Gene3D" id="3.90.320.10">
    <property type="match status" value="1"/>
</dbReference>
<evidence type="ECO:0000256" key="13">
    <source>
        <dbReference type="ARBA" id="ARBA00038058"/>
    </source>
</evidence>
<keyword evidence="1" id="KW-0004">4Fe-4S</keyword>
<dbReference type="InterPro" id="IPR014013">
    <property type="entry name" value="Helic_SF1/SF2_ATP-bd_DinG/Rad3"/>
</dbReference>
<keyword evidence="12" id="KW-0413">Isomerase</keyword>
<dbReference type="GO" id="GO:0005524">
    <property type="term" value="F:ATP binding"/>
    <property type="evidence" value="ECO:0007669"/>
    <property type="project" value="UniProtKB-KW"/>
</dbReference>
<dbReference type="InterPro" id="IPR006554">
    <property type="entry name" value="Helicase-like_DEXD_c2"/>
</dbReference>
<dbReference type="SMART" id="SM00488">
    <property type="entry name" value="DEXDc2"/>
    <property type="match status" value="1"/>
</dbReference>
<dbReference type="EMBL" id="WBZB01000014">
    <property type="protein sequence ID" value="KAB3531142.1"/>
    <property type="molecule type" value="Genomic_DNA"/>
</dbReference>
<dbReference type="Pfam" id="PF13307">
    <property type="entry name" value="Helicase_C_2"/>
    <property type="match status" value="1"/>
</dbReference>
<accession>A0A833HPT7</accession>
<sequence length="781" mass="91784">MAIDMNKEINIAIRELVEFVLMGGDLDLTFQGPNRGQEGTRGHQKLQKCYLPQDEAEVYIKHSVDYKNIIFNLTGRIDGVLKRDEGLVIDEIKTITIPVEDLHENYNQLHWAQGKCYGYIYALQNNLIEMNIQLTYYHIKTEEIKRYKRLYTLIELETFFFSLLEEYFYWADTIKQWETVRDESILNLEFPFESYRKGQRKMAVAVYKTIKEKKRVFIQAPTGIGKTISSIFPTVKAMAEGRVTKIFYLTAKTITRQVAEEAIYKMVKKGLRLKFVTLTAKDKICFEKESNCNPQDCSFAKGYYNRLKDALKEIFQRESYDRGTIEEYARKHSICPFEFSLELTLWSDCIICDYNYVFDPRVYLKRFFEDPIGNKYTLLVDEAHNLVDRARMMYSAEIYKGKILEGNRYIKTKNKEIAKSLNKLNSLMLDKKKSMATIEVAEKEEPVAFYPLMKKFITECDTWFGELKDIEVEEDFLQLYFDILAFLRIAEFYHEGYVTYYSTEDKDMKLKLFAMDPSKLLASVLKRVSSGVFFSATLTPMAYFKYILGGREEDNILMLESPFKEENLCLLVAKDISTRYYHRHESYEGIAEYIHHMVKERMGNYLVFFPSYKYMHSVMEVFVNKYPNYKIIKQETEMKEEEREAFLEVFKPRNHEVLIGFSVLGGIFSEGIDLVGDRLIGAMVVGVGLPQLSFETNLIKKYFDDTRGCGFDYAYKFPGMNKVLQAAGRVIRTEEDRGMVLLIDDRYISPGYYNLFPKAWRRRKEVNISNVNKDVMEFWKV</sequence>
<evidence type="ECO:0000256" key="8">
    <source>
        <dbReference type="ARBA" id="ARBA00023004"/>
    </source>
</evidence>
<keyword evidence="6 15" id="KW-0347">Helicase</keyword>
<dbReference type="InterPro" id="IPR027417">
    <property type="entry name" value="P-loop_NTPase"/>
</dbReference>
<dbReference type="GO" id="GO:0051539">
    <property type="term" value="F:4 iron, 4 sulfur cluster binding"/>
    <property type="evidence" value="ECO:0007669"/>
    <property type="project" value="UniProtKB-KW"/>
</dbReference>
<evidence type="ECO:0000256" key="6">
    <source>
        <dbReference type="ARBA" id="ARBA00022806"/>
    </source>
</evidence>
<evidence type="ECO:0000313" key="15">
    <source>
        <dbReference type="EMBL" id="KAB3531142.1"/>
    </source>
</evidence>
<dbReference type="PANTHER" id="PTHR11472">
    <property type="entry name" value="DNA REPAIR DEAD HELICASE RAD3/XP-D SUBFAMILY MEMBER"/>
    <property type="match status" value="1"/>
</dbReference>
<keyword evidence="5" id="KW-0378">Hydrolase</keyword>
<dbReference type="Proteomes" id="UP000465601">
    <property type="component" value="Unassembled WGS sequence"/>
</dbReference>
<evidence type="ECO:0000313" key="16">
    <source>
        <dbReference type="Proteomes" id="UP000465601"/>
    </source>
</evidence>
<dbReference type="InterPro" id="IPR011604">
    <property type="entry name" value="PDDEXK-like_dom_sf"/>
</dbReference>
<organism evidence="15 16">
    <name type="scientific">Alkaliphilus serpentinus</name>
    <dbReference type="NCBI Taxonomy" id="1482731"/>
    <lineage>
        <taxon>Bacteria</taxon>
        <taxon>Bacillati</taxon>
        <taxon>Bacillota</taxon>
        <taxon>Clostridia</taxon>
        <taxon>Peptostreptococcales</taxon>
        <taxon>Natronincolaceae</taxon>
        <taxon>Alkaliphilus</taxon>
    </lineage>
</organism>
<dbReference type="GO" id="GO:0006281">
    <property type="term" value="P:DNA repair"/>
    <property type="evidence" value="ECO:0007669"/>
    <property type="project" value="UniProtKB-KW"/>
</dbReference>
<dbReference type="Gene3D" id="1.10.275.40">
    <property type="match status" value="1"/>
</dbReference>
<gene>
    <name evidence="15" type="ORF">F8153_05780</name>
</gene>
<keyword evidence="4" id="KW-0227">DNA damage</keyword>
<dbReference type="OrthoDB" id="9765586at2"/>
<evidence type="ECO:0000259" key="14">
    <source>
        <dbReference type="PROSITE" id="PS51193"/>
    </source>
</evidence>
<feature type="domain" description="Helicase ATP-binding" evidence="14">
    <location>
        <begin position="185"/>
        <end position="434"/>
    </location>
</feature>
<evidence type="ECO:0000256" key="3">
    <source>
        <dbReference type="ARBA" id="ARBA00022741"/>
    </source>
</evidence>
<dbReference type="Gene3D" id="3.40.50.300">
    <property type="entry name" value="P-loop containing nucleotide triphosphate hydrolases"/>
    <property type="match status" value="2"/>
</dbReference>
<evidence type="ECO:0000256" key="4">
    <source>
        <dbReference type="ARBA" id="ARBA00022763"/>
    </source>
</evidence>
<keyword evidence="7" id="KW-0067">ATP-binding</keyword>
<comment type="similarity">
    <text evidence="13">Belongs to the helicase family. DinG subfamily.</text>
</comment>
<dbReference type="InterPro" id="IPR014001">
    <property type="entry name" value="Helicase_ATP-bd"/>
</dbReference>
<dbReference type="InterPro" id="IPR006555">
    <property type="entry name" value="ATP-dep_Helicase_C"/>
</dbReference>
<dbReference type="Gene3D" id="1.10.30.20">
    <property type="entry name" value="Bacterial XPD DNA helicase, FeS cluster domain"/>
    <property type="match status" value="1"/>
</dbReference>
<dbReference type="GO" id="GO:0016818">
    <property type="term" value="F:hydrolase activity, acting on acid anhydrides, in phosphorus-containing anhydrides"/>
    <property type="evidence" value="ECO:0007669"/>
    <property type="project" value="InterPro"/>
</dbReference>
<dbReference type="InterPro" id="IPR010614">
    <property type="entry name" value="RAD3-like_helicase_DEAD"/>
</dbReference>
<evidence type="ECO:0000256" key="9">
    <source>
        <dbReference type="ARBA" id="ARBA00023014"/>
    </source>
</evidence>
<dbReference type="SMART" id="SM00487">
    <property type="entry name" value="DEXDc"/>
    <property type="match status" value="1"/>
</dbReference>
<dbReference type="PANTHER" id="PTHR11472:SF34">
    <property type="entry name" value="REGULATOR OF TELOMERE ELONGATION HELICASE 1"/>
    <property type="match status" value="1"/>
</dbReference>
<keyword evidence="10" id="KW-0238">DNA-binding</keyword>
<evidence type="ECO:0000256" key="7">
    <source>
        <dbReference type="ARBA" id="ARBA00022840"/>
    </source>
</evidence>
<dbReference type="SUPFAM" id="SSF52540">
    <property type="entry name" value="P-loop containing nucleoside triphosphate hydrolases"/>
    <property type="match status" value="2"/>
</dbReference>
<dbReference type="InterPro" id="IPR042493">
    <property type="entry name" value="XPD_DNA_FeS"/>
</dbReference>
<evidence type="ECO:0000256" key="5">
    <source>
        <dbReference type="ARBA" id="ARBA00022801"/>
    </source>
</evidence>
<dbReference type="InterPro" id="IPR045028">
    <property type="entry name" value="DinG/Rad3-like"/>
</dbReference>
<keyword evidence="2" id="KW-0479">Metal-binding</keyword>
<comment type="caution">
    <text evidence="15">The sequence shown here is derived from an EMBL/GenBank/DDBJ whole genome shotgun (WGS) entry which is preliminary data.</text>
</comment>
<dbReference type="GO" id="GO:0003677">
    <property type="term" value="F:DNA binding"/>
    <property type="evidence" value="ECO:0007669"/>
    <property type="project" value="UniProtKB-KW"/>
</dbReference>
<name>A0A833HPT7_9FIRM</name>
<protein>
    <submittedName>
        <fullName evidence="15">ATP-dependent DNA helicase</fullName>
    </submittedName>
</protein>
<dbReference type="SMART" id="SM00491">
    <property type="entry name" value="HELICc2"/>
    <property type="match status" value="1"/>
</dbReference>
<keyword evidence="16" id="KW-1185">Reference proteome</keyword>